<evidence type="ECO:0000313" key="2">
    <source>
        <dbReference type="Proteomes" id="UP001234178"/>
    </source>
</evidence>
<proteinExistence type="predicted"/>
<keyword evidence="2" id="KW-1185">Reference proteome</keyword>
<sequence length="130" mass="15271">METRRQRSKEDWLIVKDIFNVIIVELKEIWGKAAKAVKDDKNILKALMNTHDAWLSLKKIPVARRDSPHSKKLIEEFQKQMDSLFDISPSDVENRLRATRKRHWKEDFSFLIGQRQNPQVGFVVDSAVQV</sequence>
<dbReference type="EMBL" id="JAOYFB010000037">
    <property type="protein sequence ID" value="KAK4024122.1"/>
    <property type="molecule type" value="Genomic_DNA"/>
</dbReference>
<gene>
    <name evidence="1" type="ORF">OUZ56_009510</name>
</gene>
<accession>A0ABR0AG70</accession>
<evidence type="ECO:0000313" key="1">
    <source>
        <dbReference type="EMBL" id="KAK4024122.1"/>
    </source>
</evidence>
<dbReference type="Proteomes" id="UP001234178">
    <property type="component" value="Unassembled WGS sequence"/>
</dbReference>
<comment type="caution">
    <text evidence="1">The sequence shown here is derived from an EMBL/GenBank/DDBJ whole genome shotgun (WGS) entry which is preliminary data.</text>
</comment>
<organism evidence="1 2">
    <name type="scientific">Daphnia magna</name>
    <dbReference type="NCBI Taxonomy" id="35525"/>
    <lineage>
        <taxon>Eukaryota</taxon>
        <taxon>Metazoa</taxon>
        <taxon>Ecdysozoa</taxon>
        <taxon>Arthropoda</taxon>
        <taxon>Crustacea</taxon>
        <taxon>Branchiopoda</taxon>
        <taxon>Diplostraca</taxon>
        <taxon>Cladocera</taxon>
        <taxon>Anomopoda</taxon>
        <taxon>Daphniidae</taxon>
        <taxon>Daphnia</taxon>
    </lineage>
</organism>
<name>A0ABR0AG70_9CRUS</name>
<protein>
    <submittedName>
        <fullName evidence="1">Uncharacterized protein</fullName>
    </submittedName>
</protein>
<reference evidence="1 2" key="1">
    <citation type="journal article" date="2023" name="Nucleic Acids Res.">
        <title>The hologenome of Daphnia magna reveals possible DNA methylation and microbiome-mediated evolution of the host genome.</title>
        <authorList>
            <person name="Chaturvedi A."/>
            <person name="Li X."/>
            <person name="Dhandapani V."/>
            <person name="Marshall H."/>
            <person name="Kissane S."/>
            <person name="Cuenca-Cambronero M."/>
            <person name="Asole G."/>
            <person name="Calvet F."/>
            <person name="Ruiz-Romero M."/>
            <person name="Marangio P."/>
            <person name="Guigo R."/>
            <person name="Rago D."/>
            <person name="Mirbahai L."/>
            <person name="Eastwood N."/>
            <person name="Colbourne J.K."/>
            <person name="Zhou J."/>
            <person name="Mallon E."/>
            <person name="Orsini L."/>
        </authorList>
    </citation>
    <scope>NUCLEOTIDE SEQUENCE [LARGE SCALE GENOMIC DNA]</scope>
    <source>
        <strain evidence="1">LRV0_1</strain>
    </source>
</reference>